<organism evidence="3 4">
    <name type="scientific">Hymenobacter busanensis</name>
    <dbReference type="NCBI Taxonomy" id="2607656"/>
    <lineage>
        <taxon>Bacteria</taxon>
        <taxon>Pseudomonadati</taxon>
        <taxon>Bacteroidota</taxon>
        <taxon>Cytophagia</taxon>
        <taxon>Cytophagales</taxon>
        <taxon>Hymenobacteraceae</taxon>
        <taxon>Hymenobacter</taxon>
    </lineage>
</organism>
<feature type="domain" description="Outer membrane protein beta-barrel" evidence="2">
    <location>
        <begin position="8"/>
        <end position="201"/>
    </location>
</feature>
<proteinExistence type="predicted"/>
<dbReference type="Gene3D" id="2.40.160.20">
    <property type="match status" value="1"/>
</dbReference>
<comment type="caution">
    <text evidence="3">The sequence shown here is derived from an EMBL/GenBank/DDBJ whole genome shotgun (WGS) entry which is preliminary data.</text>
</comment>
<dbReference type="Pfam" id="PF13505">
    <property type="entry name" value="OMP_b-brl"/>
    <property type="match status" value="1"/>
</dbReference>
<protein>
    <submittedName>
        <fullName evidence="3">Outer membrane beta-barrel protein</fullName>
    </submittedName>
</protein>
<dbReference type="EMBL" id="VTWU01000005">
    <property type="protein sequence ID" value="KAA9331282.1"/>
    <property type="molecule type" value="Genomic_DNA"/>
</dbReference>
<evidence type="ECO:0000259" key="2">
    <source>
        <dbReference type="Pfam" id="PF13505"/>
    </source>
</evidence>
<dbReference type="Proteomes" id="UP000326380">
    <property type="component" value="Unassembled WGS sequence"/>
</dbReference>
<gene>
    <name evidence="3" type="ORF">F0P96_13590</name>
</gene>
<sequence length="236" mass="25161">MHKFLLPAALLLAAGTAQAQIPAGTILVGGNINYSRRENQSELTPTSGKRTTQTVTGFDLGPTAGYFLADNLMLGLGLDYQKNHATAPVYVASLTGDISKLMDLEAKSRYLAVGPVVRYYHFLGENAAFYGQAGAGYRTGKAEDEYLLSANPNAMGTETRRTESSGFYGQLSPGFVYFPVSKLGLEVSLRGLSFDKMSSESTSTTGAKSPKASSSLFDAGIGLNDLRFGAAFYFGR</sequence>
<reference evidence="3 4" key="1">
    <citation type="submission" date="2019-09" db="EMBL/GenBank/DDBJ databases">
        <title>Genome sequence of Hymenobacter sp. M3.</title>
        <authorList>
            <person name="Srinivasan S."/>
        </authorList>
    </citation>
    <scope>NUCLEOTIDE SEQUENCE [LARGE SCALE GENOMIC DNA]</scope>
    <source>
        <strain evidence="3 4">M3</strain>
    </source>
</reference>
<name>A0A7L4ZZR8_9BACT</name>
<evidence type="ECO:0000313" key="4">
    <source>
        <dbReference type="Proteomes" id="UP000326380"/>
    </source>
</evidence>
<keyword evidence="4" id="KW-1185">Reference proteome</keyword>
<dbReference type="InterPro" id="IPR027385">
    <property type="entry name" value="Beta-barrel_OMP"/>
</dbReference>
<keyword evidence="1" id="KW-0732">Signal</keyword>
<dbReference type="AlphaFoldDB" id="A0A7L4ZZR8"/>
<dbReference type="InterPro" id="IPR011250">
    <property type="entry name" value="OMP/PagP_B-barrel"/>
</dbReference>
<dbReference type="SUPFAM" id="SSF56925">
    <property type="entry name" value="OMPA-like"/>
    <property type="match status" value="1"/>
</dbReference>
<accession>A0A7L4ZZR8</accession>
<evidence type="ECO:0000256" key="1">
    <source>
        <dbReference type="ARBA" id="ARBA00022729"/>
    </source>
</evidence>
<dbReference type="RefSeq" id="WP_151079459.1">
    <property type="nucleotide sequence ID" value="NZ_CP047647.1"/>
</dbReference>
<evidence type="ECO:0000313" key="3">
    <source>
        <dbReference type="EMBL" id="KAA9331282.1"/>
    </source>
</evidence>